<dbReference type="AlphaFoldDB" id="A0A482VS16"/>
<name>A0A482VS16_ASBVE</name>
<accession>A0A482VS16</accession>
<dbReference type="OrthoDB" id="6779329at2759"/>
<protein>
    <submittedName>
        <fullName evidence="1">Uncharacterized protein</fullName>
    </submittedName>
</protein>
<keyword evidence="2" id="KW-1185">Reference proteome</keyword>
<organism evidence="1 2">
    <name type="scientific">Asbolus verrucosus</name>
    <name type="common">Desert ironclad beetle</name>
    <dbReference type="NCBI Taxonomy" id="1661398"/>
    <lineage>
        <taxon>Eukaryota</taxon>
        <taxon>Metazoa</taxon>
        <taxon>Ecdysozoa</taxon>
        <taxon>Arthropoda</taxon>
        <taxon>Hexapoda</taxon>
        <taxon>Insecta</taxon>
        <taxon>Pterygota</taxon>
        <taxon>Neoptera</taxon>
        <taxon>Endopterygota</taxon>
        <taxon>Coleoptera</taxon>
        <taxon>Polyphaga</taxon>
        <taxon>Cucujiformia</taxon>
        <taxon>Tenebrionidae</taxon>
        <taxon>Pimeliinae</taxon>
        <taxon>Asbolus</taxon>
    </lineage>
</organism>
<gene>
    <name evidence="1" type="ORF">BDFB_005357</name>
</gene>
<evidence type="ECO:0000313" key="2">
    <source>
        <dbReference type="Proteomes" id="UP000292052"/>
    </source>
</evidence>
<sequence>MPRPNQRANFHQLNDFEKHRIVGLREASISIREIVRRLNRKIDPLEFFGTMNKPCGPLNGIESSLAMNLGFALGP</sequence>
<dbReference type="EMBL" id="QDEB01072552">
    <property type="protein sequence ID" value="RZC35259.1"/>
    <property type="molecule type" value="Genomic_DNA"/>
</dbReference>
<proteinExistence type="predicted"/>
<dbReference type="Proteomes" id="UP000292052">
    <property type="component" value="Unassembled WGS sequence"/>
</dbReference>
<comment type="caution">
    <text evidence="1">The sequence shown here is derived from an EMBL/GenBank/DDBJ whole genome shotgun (WGS) entry which is preliminary data.</text>
</comment>
<reference evidence="1 2" key="1">
    <citation type="submission" date="2017-03" db="EMBL/GenBank/DDBJ databases">
        <title>Genome of the blue death feigning beetle - Asbolus verrucosus.</title>
        <authorList>
            <person name="Rider S.D."/>
        </authorList>
    </citation>
    <scope>NUCLEOTIDE SEQUENCE [LARGE SCALE GENOMIC DNA]</scope>
    <source>
        <strain evidence="1">Butters</strain>
        <tissue evidence="1">Head and leg muscle</tissue>
    </source>
</reference>
<evidence type="ECO:0000313" key="1">
    <source>
        <dbReference type="EMBL" id="RZC35259.1"/>
    </source>
</evidence>